<keyword evidence="2" id="KW-1185">Reference proteome</keyword>
<dbReference type="RefSeq" id="WP_132333742.1">
    <property type="nucleotide sequence ID" value="NZ_SMJZ01000062.1"/>
</dbReference>
<proteinExistence type="predicted"/>
<gene>
    <name evidence="1" type="ORF">E1267_18070</name>
</gene>
<comment type="caution">
    <text evidence="1">The sequence shown here is derived from an EMBL/GenBank/DDBJ whole genome shotgun (WGS) entry which is preliminary data.</text>
</comment>
<organism evidence="1 2">
    <name type="scientific">Nonomuraea longispora</name>
    <dbReference type="NCBI Taxonomy" id="1848320"/>
    <lineage>
        <taxon>Bacteria</taxon>
        <taxon>Bacillati</taxon>
        <taxon>Actinomycetota</taxon>
        <taxon>Actinomycetes</taxon>
        <taxon>Streptosporangiales</taxon>
        <taxon>Streptosporangiaceae</taxon>
        <taxon>Nonomuraea</taxon>
    </lineage>
</organism>
<reference evidence="1 2" key="1">
    <citation type="submission" date="2019-02" db="EMBL/GenBank/DDBJ databases">
        <title>Draft genome sequences of novel Actinobacteria.</title>
        <authorList>
            <person name="Sahin N."/>
            <person name="Ay H."/>
            <person name="Saygin H."/>
        </authorList>
    </citation>
    <scope>NUCLEOTIDE SEQUENCE [LARGE SCALE GENOMIC DNA]</scope>
    <source>
        <strain evidence="1 2">KC201</strain>
    </source>
</reference>
<sequence length="80" mass="8414">MRDETRLEQIRSTLAVDGYQLTVEEAGPGFDVRITAGAGSCPDCLVPKNMMVSMLAPILGVGPDGIRLSYPGDVAPANHA</sequence>
<name>A0A4R4NEE7_9ACTN</name>
<evidence type="ECO:0000313" key="2">
    <source>
        <dbReference type="Proteomes" id="UP000295157"/>
    </source>
</evidence>
<evidence type="ECO:0000313" key="1">
    <source>
        <dbReference type="EMBL" id="TDC05913.1"/>
    </source>
</evidence>
<dbReference type="OrthoDB" id="5194609at2"/>
<evidence type="ECO:0008006" key="3">
    <source>
        <dbReference type="Google" id="ProtNLM"/>
    </source>
</evidence>
<protein>
    <recommendedName>
        <fullName evidence="3">NifU family protein</fullName>
    </recommendedName>
</protein>
<dbReference type="Proteomes" id="UP000295157">
    <property type="component" value="Unassembled WGS sequence"/>
</dbReference>
<dbReference type="EMBL" id="SMJZ01000062">
    <property type="protein sequence ID" value="TDC05913.1"/>
    <property type="molecule type" value="Genomic_DNA"/>
</dbReference>
<dbReference type="AlphaFoldDB" id="A0A4R4NEE7"/>
<accession>A0A4R4NEE7</accession>